<dbReference type="EMBL" id="CM034398">
    <property type="protein sequence ID" value="KAJ0177370.1"/>
    <property type="molecule type" value="Genomic_DNA"/>
</dbReference>
<keyword evidence="2" id="KW-1185">Reference proteome</keyword>
<proteinExistence type="predicted"/>
<evidence type="ECO:0000313" key="2">
    <source>
        <dbReference type="Proteomes" id="UP000824533"/>
    </source>
</evidence>
<evidence type="ECO:0000313" key="1">
    <source>
        <dbReference type="EMBL" id="KAJ0177370.1"/>
    </source>
</evidence>
<protein>
    <submittedName>
        <fullName evidence="1">Uncharacterized protein</fullName>
    </submittedName>
</protein>
<accession>A0ACC1D0M0</accession>
<dbReference type="Proteomes" id="UP000824533">
    <property type="component" value="Linkage Group LG12"/>
</dbReference>
<comment type="caution">
    <text evidence="1">The sequence shown here is derived from an EMBL/GenBank/DDBJ whole genome shotgun (WGS) entry which is preliminary data.</text>
</comment>
<gene>
    <name evidence="1" type="ORF">K1T71_007379</name>
</gene>
<reference evidence="1 2" key="1">
    <citation type="journal article" date="2021" name="Front. Genet.">
        <title>Chromosome-Level Genome Assembly Reveals Significant Gene Expansion in the Toll and IMD Signaling Pathways of Dendrolimus kikuchii.</title>
        <authorList>
            <person name="Zhou J."/>
            <person name="Wu P."/>
            <person name="Xiong Z."/>
            <person name="Liu N."/>
            <person name="Zhao N."/>
            <person name="Ji M."/>
            <person name="Qiu Y."/>
            <person name="Yang B."/>
        </authorList>
    </citation>
    <scope>NUCLEOTIDE SEQUENCE [LARGE SCALE GENOMIC DNA]</scope>
    <source>
        <strain evidence="1">Ann1</strain>
    </source>
</reference>
<organism evidence="1 2">
    <name type="scientific">Dendrolimus kikuchii</name>
    <dbReference type="NCBI Taxonomy" id="765133"/>
    <lineage>
        <taxon>Eukaryota</taxon>
        <taxon>Metazoa</taxon>
        <taxon>Ecdysozoa</taxon>
        <taxon>Arthropoda</taxon>
        <taxon>Hexapoda</taxon>
        <taxon>Insecta</taxon>
        <taxon>Pterygota</taxon>
        <taxon>Neoptera</taxon>
        <taxon>Endopterygota</taxon>
        <taxon>Lepidoptera</taxon>
        <taxon>Glossata</taxon>
        <taxon>Ditrysia</taxon>
        <taxon>Bombycoidea</taxon>
        <taxon>Lasiocampidae</taxon>
        <taxon>Dendrolimus</taxon>
    </lineage>
</organism>
<sequence length="912" mass="104824">MERPKLLSGEQLVAKGVTKIDASLPEVGMKDVLPNGSWLEQKQIQAALEARKHLVETERIEKRGVLSHASWSDDLKLAEVTQQAGGYWQYLGYNVGKKLFLMPEEALFLMETNCLLLKHNEIVVSLQKAYSLLLIEPIGIQQYKVYASLSRTGYKVFRHRITKLKESINTQNKEISSLNKSNIINESDRCNVNLIDTATNAHEEASHMQDDPIISKDTVDFDSTEQTVMNNSVEMSSHFNIQENNTVGTDIKDSLDINDNLGISGDVDNNEVINNAENYPNCKNGSAANVENRLSPFMLRLQALENRQFKPCSSESLHKKLDFIPDLFMKTVVTVNVPDEQYIPRNVFVDNTKYVLNLNVIRSKPTRCPSNETTYSTRDEVNAPHIRRLRSSSRSETPRNNYNENFNRNSFLRQQNFMQFRSFNFWRPQQNNSNIPLNMFFPRPFPNFYVSPQFSFAQNPFITRPIYNPFSWNFIPNRMNMPRANYNPNNSFNAKLLYLQTIKSLATKTKNLGPAARMNSGNIHNLRKLVDLYNATYNCRLRLTNTCDVIDEANIVETIELDDDDEPRKKKSRKNSNMFDENLRGIKDLVTKLKVAEMNNGYKSKYRRVLSNIIKKFNSSYNADIYLNEDCEIIDRKHITLESSSDSDCMITETVNHLKRKKLPNPFSGIKRHAGVVSTTSNQNVPSPRDNVEQSTIENCATKSLERNFDKTWLPNKDDFGKPEVVSKCPVNSRLVDATQNKYLYEFIKNDSTMYDNWLEIKIAYLKYLEESNQVFQDQQKLISECNVSSTGTGLKPLLRPEDCSDMGKVLERLRIISNNKDTGETKYRIDFDVYNRDIKNFRKSNPPKPHFRIVCVDESGSFPNALDVATLNLEYQDNIPILFAVVGMASISYVQVNCVDLPIYLPRRDLT</sequence>
<name>A0ACC1D0M0_9NEOP</name>